<dbReference type="Proteomes" id="UP000076837">
    <property type="component" value="Unassembled WGS sequence"/>
</dbReference>
<feature type="coiled-coil region" evidence="1">
    <location>
        <begin position="240"/>
        <end position="291"/>
    </location>
</feature>
<keyword evidence="4" id="KW-1185">Reference proteome</keyword>
<evidence type="ECO:0000313" key="4">
    <source>
        <dbReference type="Proteomes" id="UP000076837"/>
    </source>
</evidence>
<dbReference type="AlphaFoldDB" id="A0A162Z3U9"/>
<dbReference type="EMBL" id="JYNV01000281">
    <property type="protein sequence ID" value="KZM20386.1"/>
    <property type="molecule type" value="Genomic_DNA"/>
</dbReference>
<proteinExistence type="predicted"/>
<evidence type="ECO:0000313" key="3">
    <source>
        <dbReference type="EMBL" id="KZM20386.1"/>
    </source>
</evidence>
<gene>
    <name evidence="3" type="ORF">ST47_g8476</name>
</gene>
<dbReference type="OrthoDB" id="3800294at2759"/>
<feature type="compositionally biased region" description="Basic and acidic residues" evidence="2">
    <location>
        <begin position="104"/>
        <end position="117"/>
    </location>
</feature>
<reference evidence="3 4" key="1">
    <citation type="journal article" date="2016" name="Sci. Rep.">
        <title>Draft genome sequencing and secretome analysis of fungal phytopathogen Ascochyta rabiei provides insight into the necrotrophic effector repertoire.</title>
        <authorList>
            <person name="Verma S."/>
            <person name="Gazara R.K."/>
            <person name="Nizam S."/>
            <person name="Parween S."/>
            <person name="Chattopadhyay D."/>
            <person name="Verma P.K."/>
        </authorList>
    </citation>
    <scope>NUCLEOTIDE SEQUENCE [LARGE SCALE GENOMIC DNA]</scope>
    <source>
        <strain evidence="3 4">ArDII</strain>
    </source>
</reference>
<protein>
    <submittedName>
        <fullName evidence="3">Uncharacterized protein</fullName>
    </submittedName>
</protein>
<feature type="region of interest" description="Disordered" evidence="2">
    <location>
        <begin position="93"/>
        <end position="117"/>
    </location>
</feature>
<accession>A0A162Z3U9</accession>
<sequence length="483" mass="54680">MPRHNTFKRRTQKISRSLIQKYLVDSDADDDVDQDTDHGDSPNVRNSQSENHERRIPKCASTENLLCCKAWLDQLCEHEQTLKGDSNWLKGRDERKLSSTTEKGSSRHDLTGEHVPMDEGVLQRIRDGHGPRDQIFDDLLAPLRASSPPGHGAETYDEMKKVLLAWDERMLGSLEEEKSARVMLKIASEKRSKLLEHLSYNLDEKQASDDASAELLHSLTALRPEIASFKNHDHPDVLLMSIARLELDMAEVERSEAKTQAFREKMRETAAKRLTDKVKNARRDLMHVKLKERQELTALQTAQEWAAPDKLSKMICWREQKTACDQEISKLQQALQQQVPELDEHIQATQSNAKALADMSASRLPRILEAGFSFEDESTSMPVEPNGSDLKTYLTGSLADILHAREEAAKMLTRMDTVGNHLEVLLDAAMHQYREYDGLSRLLNPAASLSTDGDAEVELAEKYGPRRESILLMIRGAQKAKDS</sequence>
<feature type="region of interest" description="Disordered" evidence="2">
    <location>
        <begin position="25"/>
        <end position="55"/>
    </location>
</feature>
<comment type="caution">
    <text evidence="3">The sequence shown here is derived from an EMBL/GenBank/DDBJ whole genome shotgun (WGS) entry which is preliminary data.</text>
</comment>
<evidence type="ECO:0000256" key="1">
    <source>
        <dbReference type="SAM" id="Coils"/>
    </source>
</evidence>
<organism evidence="3 4">
    <name type="scientific">Didymella rabiei</name>
    <name type="common">Chickpea ascochyta blight fungus</name>
    <name type="synonym">Mycosphaerella rabiei</name>
    <dbReference type="NCBI Taxonomy" id="5454"/>
    <lineage>
        <taxon>Eukaryota</taxon>
        <taxon>Fungi</taxon>
        <taxon>Dikarya</taxon>
        <taxon>Ascomycota</taxon>
        <taxon>Pezizomycotina</taxon>
        <taxon>Dothideomycetes</taxon>
        <taxon>Pleosporomycetidae</taxon>
        <taxon>Pleosporales</taxon>
        <taxon>Pleosporineae</taxon>
        <taxon>Didymellaceae</taxon>
        <taxon>Ascochyta</taxon>
    </lineage>
</organism>
<name>A0A162Z3U9_DIDRA</name>
<keyword evidence="1" id="KW-0175">Coiled coil</keyword>
<evidence type="ECO:0000256" key="2">
    <source>
        <dbReference type="SAM" id="MobiDB-lite"/>
    </source>
</evidence>